<keyword evidence="12" id="KW-1208">Phospholipid metabolism</keyword>
<organism evidence="14 15">
    <name type="scientific">Natronoglycomyces albus</name>
    <dbReference type="NCBI Taxonomy" id="2811108"/>
    <lineage>
        <taxon>Bacteria</taxon>
        <taxon>Bacillati</taxon>
        <taxon>Actinomycetota</taxon>
        <taxon>Actinomycetes</taxon>
        <taxon>Glycomycetales</taxon>
        <taxon>Glycomycetaceae</taxon>
        <taxon>Natronoglycomyces</taxon>
    </lineage>
</organism>
<dbReference type="GO" id="GO:0046872">
    <property type="term" value="F:metal ion binding"/>
    <property type="evidence" value="ECO:0007669"/>
    <property type="project" value="UniProtKB-KW"/>
</dbReference>
<keyword evidence="7 14" id="KW-0418">Kinase</keyword>
<evidence type="ECO:0000256" key="9">
    <source>
        <dbReference type="ARBA" id="ARBA00022842"/>
    </source>
</evidence>
<evidence type="ECO:0000256" key="11">
    <source>
        <dbReference type="ARBA" id="ARBA00023209"/>
    </source>
</evidence>
<dbReference type="GO" id="GO:0004143">
    <property type="term" value="F:ATP-dependent diacylglycerol kinase activity"/>
    <property type="evidence" value="ECO:0007669"/>
    <property type="project" value="TreeGrafter"/>
</dbReference>
<keyword evidence="4" id="KW-0808">Transferase</keyword>
<evidence type="ECO:0000313" key="14">
    <source>
        <dbReference type="EMBL" id="QSB05688.1"/>
    </source>
</evidence>
<dbReference type="InterPro" id="IPR005218">
    <property type="entry name" value="Diacylglycerol/lipid_kinase"/>
</dbReference>
<keyword evidence="9" id="KW-0460">Magnesium</keyword>
<dbReference type="Gene3D" id="2.60.200.40">
    <property type="match status" value="1"/>
</dbReference>
<dbReference type="InterPro" id="IPR001206">
    <property type="entry name" value="Diacylglycerol_kinase_cat_dom"/>
</dbReference>
<evidence type="ECO:0000256" key="8">
    <source>
        <dbReference type="ARBA" id="ARBA00022840"/>
    </source>
</evidence>
<dbReference type="NCBIfam" id="NF008882">
    <property type="entry name" value="PRK11914.1"/>
    <property type="match status" value="1"/>
</dbReference>
<evidence type="ECO:0000256" key="7">
    <source>
        <dbReference type="ARBA" id="ARBA00022777"/>
    </source>
</evidence>
<dbReference type="InterPro" id="IPR045540">
    <property type="entry name" value="YegS/DAGK_C"/>
</dbReference>
<dbReference type="EMBL" id="CP070496">
    <property type="protein sequence ID" value="QSB05688.1"/>
    <property type="molecule type" value="Genomic_DNA"/>
</dbReference>
<evidence type="ECO:0000256" key="3">
    <source>
        <dbReference type="ARBA" id="ARBA00022516"/>
    </source>
</evidence>
<keyword evidence="15" id="KW-1185">Reference proteome</keyword>
<comment type="similarity">
    <text evidence="2">Belongs to the diacylglycerol/lipid kinase family.</text>
</comment>
<evidence type="ECO:0000256" key="10">
    <source>
        <dbReference type="ARBA" id="ARBA00023098"/>
    </source>
</evidence>
<keyword evidence="8" id="KW-0067">ATP-binding</keyword>
<dbReference type="Gene3D" id="3.40.50.10330">
    <property type="entry name" value="Probable inorganic polyphosphate/atp-NAD kinase, domain 1"/>
    <property type="match status" value="1"/>
</dbReference>
<keyword evidence="10" id="KW-0443">Lipid metabolism</keyword>
<dbReference type="InterPro" id="IPR017438">
    <property type="entry name" value="ATP-NAD_kinase_N"/>
</dbReference>
<evidence type="ECO:0000256" key="4">
    <source>
        <dbReference type="ARBA" id="ARBA00022679"/>
    </source>
</evidence>
<dbReference type="AlphaFoldDB" id="A0A895XVL9"/>
<evidence type="ECO:0000256" key="5">
    <source>
        <dbReference type="ARBA" id="ARBA00022723"/>
    </source>
</evidence>
<evidence type="ECO:0000256" key="1">
    <source>
        <dbReference type="ARBA" id="ARBA00001946"/>
    </source>
</evidence>
<keyword evidence="5" id="KW-0479">Metal-binding</keyword>
<protein>
    <submittedName>
        <fullName evidence="14">Diacylglycerol kinase</fullName>
    </submittedName>
</protein>
<evidence type="ECO:0000256" key="12">
    <source>
        <dbReference type="ARBA" id="ARBA00023264"/>
    </source>
</evidence>
<evidence type="ECO:0000256" key="2">
    <source>
        <dbReference type="ARBA" id="ARBA00005983"/>
    </source>
</evidence>
<dbReference type="GO" id="GO:0005524">
    <property type="term" value="F:ATP binding"/>
    <property type="evidence" value="ECO:0007669"/>
    <property type="project" value="UniProtKB-KW"/>
</dbReference>
<keyword evidence="11" id="KW-0594">Phospholipid biosynthesis</keyword>
<dbReference type="PANTHER" id="PTHR12358:SF106">
    <property type="entry name" value="LIPID KINASE YEGS"/>
    <property type="match status" value="1"/>
</dbReference>
<evidence type="ECO:0000313" key="15">
    <source>
        <dbReference type="Proteomes" id="UP000662939"/>
    </source>
</evidence>
<dbReference type="Pfam" id="PF19279">
    <property type="entry name" value="YegS_C"/>
    <property type="match status" value="1"/>
</dbReference>
<evidence type="ECO:0000256" key="6">
    <source>
        <dbReference type="ARBA" id="ARBA00022741"/>
    </source>
</evidence>
<feature type="domain" description="DAGKc" evidence="13">
    <location>
        <begin position="1"/>
        <end position="132"/>
    </location>
</feature>
<evidence type="ECO:0000259" key="13">
    <source>
        <dbReference type="PROSITE" id="PS50146"/>
    </source>
</evidence>
<gene>
    <name evidence="14" type="ORF">JQS30_01810</name>
</gene>
<keyword evidence="6" id="KW-0547">Nucleotide-binding</keyword>
<comment type="cofactor">
    <cofactor evidence="1">
        <name>Mg(2+)</name>
        <dbReference type="ChEBI" id="CHEBI:18420"/>
    </cofactor>
</comment>
<dbReference type="GO" id="GO:0008654">
    <property type="term" value="P:phospholipid biosynthetic process"/>
    <property type="evidence" value="ECO:0007669"/>
    <property type="project" value="UniProtKB-KW"/>
</dbReference>
<sequence>MTMRDITLLINPTSGRGRGERIGSRVATHLTIAGFTVQTMIGTDAGHSGELAEAAVKGGTDALVLVGGDGMVHLGLQAVAGRNTPLGIIPAGGGNDIARALGLPLRNPLRAADYVGAGRIRKIDLGKASGRWFGGVVAAGFDARVNERANRMRWPQGRLRYNLAMLAELGVFTAVPYELELDGQKWSTQAMLVAIGNMPYYGGGMKVVPSARPDDGLFDVMVVKPLSRAKLLTVFPRVYAGTHVRLPFVEVRQARSVRVNAPDICAYVDGERLGPLPQTFTAVPEALSVFAPPSPANREA</sequence>
<dbReference type="SUPFAM" id="SSF111331">
    <property type="entry name" value="NAD kinase/diacylglycerol kinase-like"/>
    <property type="match status" value="1"/>
</dbReference>
<dbReference type="SMART" id="SM00046">
    <property type="entry name" value="DAGKc"/>
    <property type="match status" value="1"/>
</dbReference>
<accession>A0A895XVL9</accession>
<proteinExistence type="inferred from homology"/>
<reference evidence="14" key="1">
    <citation type="submission" date="2021-02" db="EMBL/GenBank/DDBJ databases">
        <title>Natronoglycomyces albus gen. nov., sp. nov, a haloalkaliphilic actinobacterium from a soda solonchak soil.</title>
        <authorList>
            <person name="Sorokin D.Y."/>
            <person name="Khijniak T.V."/>
            <person name="Zakharycheva A.P."/>
            <person name="Boueva O.V."/>
            <person name="Ariskina E.V."/>
            <person name="Hahnke R.L."/>
            <person name="Bunk B."/>
            <person name="Sproer C."/>
            <person name="Schumann P."/>
            <person name="Evtushenko L.I."/>
            <person name="Kublanov I.V."/>
        </authorList>
    </citation>
    <scope>NUCLEOTIDE SEQUENCE</scope>
    <source>
        <strain evidence="14">DSM 106290</strain>
    </source>
</reference>
<dbReference type="KEGG" id="nav:JQS30_01810"/>
<dbReference type="InterPro" id="IPR016064">
    <property type="entry name" value="NAD/diacylglycerol_kinase_sf"/>
</dbReference>
<dbReference type="Pfam" id="PF00781">
    <property type="entry name" value="DAGK_cat"/>
    <property type="match status" value="1"/>
</dbReference>
<keyword evidence="3" id="KW-0444">Lipid biosynthesis</keyword>
<dbReference type="GO" id="GO:0005886">
    <property type="term" value="C:plasma membrane"/>
    <property type="evidence" value="ECO:0007669"/>
    <property type="project" value="TreeGrafter"/>
</dbReference>
<dbReference type="PANTHER" id="PTHR12358">
    <property type="entry name" value="SPHINGOSINE KINASE"/>
    <property type="match status" value="1"/>
</dbReference>
<dbReference type="Proteomes" id="UP000662939">
    <property type="component" value="Chromosome"/>
</dbReference>
<dbReference type="PROSITE" id="PS50146">
    <property type="entry name" value="DAGK"/>
    <property type="match status" value="1"/>
</dbReference>
<name>A0A895XVL9_9ACTN</name>
<dbReference type="InterPro" id="IPR050187">
    <property type="entry name" value="Lipid_Phosphate_FormReg"/>
</dbReference>
<dbReference type="NCBIfam" id="TIGR00147">
    <property type="entry name" value="YegS/Rv2252/BmrU family lipid kinase"/>
    <property type="match status" value="1"/>
</dbReference>